<name>A0A5E4Q160_9NEOP</name>
<evidence type="ECO:0000313" key="2">
    <source>
        <dbReference type="EMBL" id="VVC91952.1"/>
    </source>
</evidence>
<feature type="transmembrane region" description="Helical" evidence="1">
    <location>
        <begin position="285"/>
        <end position="307"/>
    </location>
</feature>
<dbReference type="EMBL" id="FZQP02001149">
    <property type="protein sequence ID" value="VVC91952.1"/>
    <property type="molecule type" value="Genomic_DNA"/>
</dbReference>
<gene>
    <name evidence="2" type="ORF">LSINAPIS_LOCUS4497</name>
</gene>
<keyword evidence="1" id="KW-0812">Transmembrane</keyword>
<accession>A0A5E4Q160</accession>
<keyword evidence="1" id="KW-1133">Transmembrane helix</keyword>
<dbReference type="Proteomes" id="UP000324832">
    <property type="component" value="Unassembled WGS sequence"/>
</dbReference>
<organism evidence="2 3">
    <name type="scientific">Leptidea sinapis</name>
    <dbReference type="NCBI Taxonomy" id="189913"/>
    <lineage>
        <taxon>Eukaryota</taxon>
        <taxon>Metazoa</taxon>
        <taxon>Ecdysozoa</taxon>
        <taxon>Arthropoda</taxon>
        <taxon>Hexapoda</taxon>
        <taxon>Insecta</taxon>
        <taxon>Pterygota</taxon>
        <taxon>Neoptera</taxon>
        <taxon>Endopterygota</taxon>
        <taxon>Lepidoptera</taxon>
        <taxon>Glossata</taxon>
        <taxon>Ditrysia</taxon>
        <taxon>Papilionoidea</taxon>
        <taxon>Pieridae</taxon>
        <taxon>Dismorphiinae</taxon>
        <taxon>Leptidea</taxon>
    </lineage>
</organism>
<sequence length="345" mass="36227">MLRGSDAPVADAYTTRARGNLVCSSSAVSPVLVALPDPTGHRFLALWHSSNTICASSGYESIEVLATPLQQLLETSAILGIGGRLTNQRRAIYTPHQQSSCEFFGMCTHLTQRVHVDAVGADIPQVTLGIVLEVVGDRHPDGATSVSHNHIGKEFKHYEHKTIRQSLKPARVPSGSVCSCACAVYTTASSCSADKAPERIVSSGSASLYVTSTGSTDDSDAVSTTGSGHTPGIPLPLPIPILIGLVNELADILIGFTFDDCPNANPDGAAERNFYKLMKRHSSKIVPASGFVVGLIMTGAGAGIFTLSPSLAAAANVLPPPGNETSCVSIRAIVMTTSHPYWIFC</sequence>
<protein>
    <submittedName>
        <fullName evidence="2">Uncharacterized protein</fullName>
    </submittedName>
</protein>
<proteinExistence type="predicted"/>
<dbReference type="AlphaFoldDB" id="A0A5E4Q160"/>
<keyword evidence="1" id="KW-0472">Membrane</keyword>
<evidence type="ECO:0000256" key="1">
    <source>
        <dbReference type="SAM" id="Phobius"/>
    </source>
</evidence>
<reference evidence="2 3" key="1">
    <citation type="submission" date="2017-07" db="EMBL/GenBank/DDBJ databases">
        <authorList>
            <person name="Talla V."/>
            <person name="Backstrom N."/>
        </authorList>
    </citation>
    <scope>NUCLEOTIDE SEQUENCE [LARGE SCALE GENOMIC DNA]</scope>
</reference>
<evidence type="ECO:0000313" key="3">
    <source>
        <dbReference type="Proteomes" id="UP000324832"/>
    </source>
</evidence>
<keyword evidence="3" id="KW-1185">Reference proteome</keyword>